<dbReference type="InterPro" id="IPR036056">
    <property type="entry name" value="Fibrinogen-like_C"/>
</dbReference>
<dbReference type="Gene3D" id="3.90.215.10">
    <property type="entry name" value="Gamma Fibrinogen, chain A, domain 1"/>
    <property type="match status" value="1"/>
</dbReference>
<dbReference type="GO" id="GO:0005615">
    <property type="term" value="C:extracellular space"/>
    <property type="evidence" value="ECO:0007669"/>
    <property type="project" value="TreeGrafter"/>
</dbReference>
<feature type="domain" description="Fibrinogen C-terminal" evidence="4">
    <location>
        <begin position="137"/>
        <end position="313"/>
    </location>
</feature>
<dbReference type="PROSITE" id="PS51406">
    <property type="entry name" value="FIBRINOGEN_C_2"/>
    <property type="match status" value="1"/>
</dbReference>
<feature type="chain" id="PRO_5041976111" description="Fibrinogen C-terminal domain-containing protein" evidence="3">
    <location>
        <begin position="22"/>
        <end position="365"/>
    </location>
</feature>
<dbReference type="SUPFAM" id="SSF56496">
    <property type="entry name" value="Fibrinogen C-terminal domain-like"/>
    <property type="match status" value="1"/>
</dbReference>
<dbReference type="EMBL" id="JAODUP010000253">
    <property type="protein sequence ID" value="KAK2154921.1"/>
    <property type="molecule type" value="Genomic_DNA"/>
</dbReference>
<protein>
    <recommendedName>
        <fullName evidence="4">Fibrinogen C-terminal domain-containing protein</fullName>
    </recommendedName>
</protein>
<feature type="signal peptide" evidence="3">
    <location>
        <begin position="1"/>
        <end position="21"/>
    </location>
</feature>
<keyword evidence="1" id="KW-0175">Coiled coil</keyword>
<dbReference type="Proteomes" id="UP001208570">
    <property type="component" value="Unassembled WGS sequence"/>
</dbReference>
<dbReference type="CDD" id="cd00087">
    <property type="entry name" value="FReD"/>
    <property type="match status" value="1"/>
</dbReference>
<proteinExistence type="predicted"/>
<feature type="region of interest" description="Disordered" evidence="2">
    <location>
        <begin position="338"/>
        <end position="365"/>
    </location>
</feature>
<dbReference type="InterPro" id="IPR002181">
    <property type="entry name" value="Fibrinogen_a/b/g_C_dom"/>
</dbReference>
<evidence type="ECO:0000256" key="2">
    <source>
        <dbReference type="SAM" id="MobiDB-lite"/>
    </source>
</evidence>
<dbReference type="InterPro" id="IPR050373">
    <property type="entry name" value="Fibrinogen_C-term_domain"/>
</dbReference>
<dbReference type="PANTHER" id="PTHR19143">
    <property type="entry name" value="FIBRINOGEN/TENASCIN/ANGIOPOEITIN"/>
    <property type="match status" value="1"/>
</dbReference>
<name>A0AAD9JKT5_9ANNE</name>
<evidence type="ECO:0000313" key="6">
    <source>
        <dbReference type="Proteomes" id="UP001208570"/>
    </source>
</evidence>
<dbReference type="PANTHER" id="PTHR19143:SF327">
    <property type="entry name" value="FI21813P1-RELATED"/>
    <property type="match status" value="1"/>
</dbReference>
<dbReference type="SMART" id="SM00186">
    <property type="entry name" value="FBG"/>
    <property type="match status" value="1"/>
</dbReference>
<feature type="compositionally biased region" description="Basic residues" evidence="2">
    <location>
        <begin position="350"/>
        <end position="365"/>
    </location>
</feature>
<evidence type="ECO:0000259" key="4">
    <source>
        <dbReference type="PROSITE" id="PS51406"/>
    </source>
</evidence>
<keyword evidence="3" id="KW-0732">Signal</keyword>
<dbReference type="AlphaFoldDB" id="A0AAD9JKT5"/>
<evidence type="ECO:0000256" key="1">
    <source>
        <dbReference type="SAM" id="Coils"/>
    </source>
</evidence>
<keyword evidence="6" id="KW-1185">Reference proteome</keyword>
<sequence>MSPGLLLLLLTSTLTMSSTSAKKPDAKPAKGGRCSLTFQVDADEIQGLCQSQQVSQPAALQDLQSVKADNAKLRKELDEIKGDYKSMVDTVKLLKEETATWREIVEWPLLDAVFRPDNETLYMNPDGPAYKDKLLCSIPNCLTVDCRDAVSRTNKQGIYSIKPADALSPFLVYCDEDGWTVIQRRFDGSETFYRDWNDYQAGFGRLSGEYWLGLENIYLITKQDNYDLKIEVVGYNGKLYSSESPGFKLEGEENDYVLHIGNMTSGNYKDLMIQLDGLAFTTKDNDNDEWWENNCASYYRGAFWLKNCGFDLNREFCDGRGCMTWGERVAKKSLMKMRPSTGTFPSANKPPKKFKKPKKPKRSGF</sequence>
<accession>A0AAD9JKT5</accession>
<evidence type="ECO:0000256" key="3">
    <source>
        <dbReference type="SAM" id="SignalP"/>
    </source>
</evidence>
<feature type="coiled-coil region" evidence="1">
    <location>
        <begin position="63"/>
        <end position="97"/>
    </location>
</feature>
<gene>
    <name evidence="5" type="ORF">LSH36_253g00014</name>
</gene>
<reference evidence="5" key="1">
    <citation type="journal article" date="2023" name="Mol. Biol. Evol.">
        <title>Third-Generation Sequencing Reveals the Adaptive Role of the Epigenome in Three Deep-Sea Polychaetes.</title>
        <authorList>
            <person name="Perez M."/>
            <person name="Aroh O."/>
            <person name="Sun Y."/>
            <person name="Lan Y."/>
            <person name="Juniper S.K."/>
            <person name="Young C.R."/>
            <person name="Angers B."/>
            <person name="Qian P.Y."/>
        </authorList>
    </citation>
    <scope>NUCLEOTIDE SEQUENCE</scope>
    <source>
        <strain evidence="5">P08H-3</strain>
    </source>
</reference>
<organism evidence="5 6">
    <name type="scientific">Paralvinella palmiformis</name>
    <dbReference type="NCBI Taxonomy" id="53620"/>
    <lineage>
        <taxon>Eukaryota</taxon>
        <taxon>Metazoa</taxon>
        <taxon>Spiralia</taxon>
        <taxon>Lophotrochozoa</taxon>
        <taxon>Annelida</taxon>
        <taxon>Polychaeta</taxon>
        <taxon>Sedentaria</taxon>
        <taxon>Canalipalpata</taxon>
        <taxon>Terebellida</taxon>
        <taxon>Terebelliformia</taxon>
        <taxon>Alvinellidae</taxon>
        <taxon>Paralvinella</taxon>
    </lineage>
</organism>
<dbReference type="InterPro" id="IPR014716">
    <property type="entry name" value="Fibrinogen_a/b/g_C_1"/>
</dbReference>
<comment type="caution">
    <text evidence="5">The sequence shown here is derived from an EMBL/GenBank/DDBJ whole genome shotgun (WGS) entry which is preliminary data.</text>
</comment>
<evidence type="ECO:0000313" key="5">
    <source>
        <dbReference type="EMBL" id="KAK2154921.1"/>
    </source>
</evidence>
<dbReference type="Pfam" id="PF00147">
    <property type="entry name" value="Fibrinogen_C"/>
    <property type="match status" value="1"/>
</dbReference>